<dbReference type="InterPro" id="IPR051356">
    <property type="entry name" value="SOX/SOX-like_TF"/>
</dbReference>
<dbReference type="OrthoDB" id="2758365at2759"/>
<evidence type="ECO:0000256" key="2">
    <source>
        <dbReference type="ARBA" id="ARBA00023242"/>
    </source>
</evidence>
<dbReference type="AlphaFoldDB" id="A0A4Q9MAJ3"/>
<dbReference type="PANTHER" id="PTHR45789:SF2">
    <property type="entry name" value="FI18025P1"/>
    <property type="match status" value="1"/>
</dbReference>
<evidence type="ECO:0000256" key="4">
    <source>
        <dbReference type="SAM" id="MobiDB-lite"/>
    </source>
</evidence>
<dbReference type="Proteomes" id="UP000292957">
    <property type="component" value="Unassembled WGS sequence"/>
</dbReference>
<dbReference type="PROSITE" id="PS50118">
    <property type="entry name" value="HMG_BOX_2"/>
    <property type="match status" value="1"/>
</dbReference>
<keyword evidence="2 3" id="KW-0539">Nucleus</keyword>
<keyword evidence="1 3" id="KW-0238">DNA-binding</keyword>
<accession>A0A4Q9MAJ3</accession>
<name>A0A4Q9MAJ3_9APHY</name>
<feature type="compositionally biased region" description="Basic and acidic residues" evidence="4">
    <location>
        <begin position="1"/>
        <end position="10"/>
    </location>
</feature>
<dbReference type="GO" id="GO:0000981">
    <property type="term" value="F:DNA-binding transcription factor activity, RNA polymerase II-specific"/>
    <property type="evidence" value="ECO:0007669"/>
    <property type="project" value="TreeGrafter"/>
</dbReference>
<feature type="domain" description="HMG box" evidence="5">
    <location>
        <begin position="30"/>
        <end position="101"/>
    </location>
</feature>
<dbReference type="PANTHER" id="PTHR45789">
    <property type="entry name" value="FI18025P1"/>
    <property type="match status" value="1"/>
</dbReference>
<feature type="DNA-binding region" description="HMG box" evidence="3">
    <location>
        <begin position="30"/>
        <end position="101"/>
    </location>
</feature>
<dbReference type="InterPro" id="IPR009071">
    <property type="entry name" value="HMG_box_dom"/>
</dbReference>
<dbReference type="Pfam" id="PF00505">
    <property type="entry name" value="HMG_box"/>
    <property type="match status" value="1"/>
</dbReference>
<dbReference type="EMBL" id="ML143485">
    <property type="protein sequence ID" value="TBU24195.1"/>
    <property type="molecule type" value="Genomic_DNA"/>
</dbReference>
<protein>
    <submittedName>
        <fullName evidence="6">High mobility group box domain-containing protein</fullName>
    </submittedName>
</protein>
<evidence type="ECO:0000313" key="6">
    <source>
        <dbReference type="EMBL" id="TBU24195.1"/>
    </source>
</evidence>
<dbReference type="SUPFAM" id="SSF47095">
    <property type="entry name" value="HMG-box"/>
    <property type="match status" value="1"/>
</dbReference>
<evidence type="ECO:0000256" key="1">
    <source>
        <dbReference type="ARBA" id="ARBA00023125"/>
    </source>
</evidence>
<feature type="non-terminal residue" evidence="6">
    <location>
        <position position="112"/>
    </location>
</feature>
<feature type="region of interest" description="Disordered" evidence="4">
    <location>
        <begin position="1"/>
        <end position="33"/>
    </location>
</feature>
<organism evidence="6">
    <name type="scientific">Dichomitus squalens</name>
    <dbReference type="NCBI Taxonomy" id="114155"/>
    <lineage>
        <taxon>Eukaryota</taxon>
        <taxon>Fungi</taxon>
        <taxon>Dikarya</taxon>
        <taxon>Basidiomycota</taxon>
        <taxon>Agaricomycotina</taxon>
        <taxon>Agaricomycetes</taxon>
        <taxon>Polyporales</taxon>
        <taxon>Polyporaceae</taxon>
        <taxon>Dichomitus</taxon>
    </lineage>
</organism>
<dbReference type="CDD" id="cd01389">
    <property type="entry name" value="HMG-box_ROX1-like"/>
    <property type="match status" value="1"/>
</dbReference>
<gene>
    <name evidence="6" type="ORF">BD311DRAFT_702576</name>
</gene>
<feature type="compositionally biased region" description="Low complexity" evidence="4">
    <location>
        <begin position="13"/>
        <end position="25"/>
    </location>
</feature>
<dbReference type="InterPro" id="IPR036910">
    <property type="entry name" value="HMG_box_dom_sf"/>
</dbReference>
<feature type="region of interest" description="Disordered" evidence="4">
    <location>
        <begin position="87"/>
        <end position="112"/>
    </location>
</feature>
<proteinExistence type="predicted"/>
<evidence type="ECO:0000259" key="5">
    <source>
        <dbReference type="PROSITE" id="PS50118"/>
    </source>
</evidence>
<dbReference type="GO" id="GO:0000978">
    <property type="term" value="F:RNA polymerase II cis-regulatory region sequence-specific DNA binding"/>
    <property type="evidence" value="ECO:0007669"/>
    <property type="project" value="TreeGrafter"/>
</dbReference>
<evidence type="ECO:0000256" key="3">
    <source>
        <dbReference type="PROSITE-ProRule" id="PRU00267"/>
    </source>
</evidence>
<dbReference type="Gene3D" id="1.10.30.10">
    <property type="entry name" value="High mobility group box domain"/>
    <property type="match status" value="1"/>
</dbReference>
<sequence>MPRKSRESPVKIKSQASPSKSSSPEEPQRIRRPPNAFFLYRSHLWDTVKTQWAENSEKRQVNFSKYAGEQWQCESAEVRDHWEARAATEKKAHKERYPDYKFSPRPRGEPKP</sequence>
<feature type="compositionally biased region" description="Basic and acidic residues" evidence="4">
    <location>
        <begin position="87"/>
        <end position="99"/>
    </location>
</feature>
<dbReference type="SMART" id="SM00398">
    <property type="entry name" value="HMG"/>
    <property type="match status" value="1"/>
</dbReference>
<dbReference type="GO" id="GO:0005634">
    <property type="term" value="C:nucleus"/>
    <property type="evidence" value="ECO:0007669"/>
    <property type="project" value="UniProtKB-UniRule"/>
</dbReference>
<reference evidence="6" key="1">
    <citation type="submission" date="2019-01" db="EMBL/GenBank/DDBJ databases">
        <title>Draft genome sequences of three monokaryotic isolates of the white-rot basidiomycete fungus Dichomitus squalens.</title>
        <authorList>
            <consortium name="DOE Joint Genome Institute"/>
            <person name="Lopez S.C."/>
            <person name="Andreopoulos B."/>
            <person name="Pangilinan J."/>
            <person name="Lipzen A."/>
            <person name="Riley R."/>
            <person name="Ahrendt S."/>
            <person name="Ng V."/>
            <person name="Barry K."/>
            <person name="Daum C."/>
            <person name="Grigoriev I.V."/>
            <person name="Hilden K.S."/>
            <person name="Makela M.R."/>
            <person name="de Vries R.P."/>
        </authorList>
    </citation>
    <scope>NUCLEOTIDE SEQUENCE [LARGE SCALE GENOMIC DNA]</scope>
    <source>
        <strain evidence="6">OM18370.1</strain>
    </source>
</reference>